<sequence length="273" mass="29176">MTRNQPPATSLPSLSSKDHHMRWNRYSRNRRYWLSALAVLFLAVMVIGIVFVAHQYYHDMGGQGFLKTRRLGSPADVCLPLRKIEIRDGRDESLSVSSVGYNRRSGEDVPFYACGDQQNSCEAFGQPAICCPVKMACYPTTVDISPSRIFCCNSALNPSECLVSIHSPPVCVAGTTECSRETGGGCCPKETTCSPNGCIQILGPYIISSSAVAIGASPNSGAGGIDATTPVTKTVTERPAATATVVKDGEVAQSGVGKDSVSFGFLYAMAWML</sequence>
<accession>A0A8T9BJG3</accession>
<name>A0A8T9BJG3_9HELO</name>
<feature type="transmembrane region" description="Helical" evidence="1">
    <location>
        <begin position="32"/>
        <end position="57"/>
    </location>
</feature>
<evidence type="ECO:0000256" key="1">
    <source>
        <dbReference type="SAM" id="Phobius"/>
    </source>
</evidence>
<reference evidence="2 3" key="1">
    <citation type="submission" date="2018-05" db="EMBL/GenBank/DDBJ databases">
        <title>Whole genome sequencing for identification of molecular markers to develop diagnostic detection tools for the regulated plant pathogen Lachnellula willkommii.</title>
        <authorList>
            <person name="Giroux E."/>
            <person name="Bilodeau G."/>
        </authorList>
    </citation>
    <scope>NUCLEOTIDE SEQUENCE [LARGE SCALE GENOMIC DNA]</scope>
    <source>
        <strain evidence="2 3">CBS 203.66</strain>
    </source>
</reference>
<dbReference type="OrthoDB" id="3545167at2759"/>
<protein>
    <submittedName>
        <fullName evidence="2">Uncharacterized protein</fullName>
    </submittedName>
</protein>
<comment type="caution">
    <text evidence="2">The sequence shown here is derived from an EMBL/GenBank/DDBJ whole genome shotgun (WGS) entry which is preliminary data.</text>
</comment>
<keyword evidence="1" id="KW-0812">Transmembrane</keyword>
<proteinExistence type="predicted"/>
<keyword evidence="3" id="KW-1185">Reference proteome</keyword>
<dbReference type="AlphaFoldDB" id="A0A8T9BJG3"/>
<gene>
    <name evidence="2" type="ORF">LARI1_G002149</name>
</gene>
<organism evidence="2 3">
    <name type="scientific">Lachnellula arida</name>
    <dbReference type="NCBI Taxonomy" id="1316785"/>
    <lineage>
        <taxon>Eukaryota</taxon>
        <taxon>Fungi</taxon>
        <taxon>Dikarya</taxon>
        <taxon>Ascomycota</taxon>
        <taxon>Pezizomycotina</taxon>
        <taxon>Leotiomycetes</taxon>
        <taxon>Helotiales</taxon>
        <taxon>Lachnaceae</taxon>
        <taxon>Lachnellula</taxon>
    </lineage>
</organism>
<evidence type="ECO:0000313" key="3">
    <source>
        <dbReference type="Proteomes" id="UP000469559"/>
    </source>
</evidence>
<keyword evidence="1" id="KW-1133">Transmembrane helix</keyword>
<dbReference type="Proteomes" id="UP000469559">
    <property type="component" value="Unassembled WGS sequence"/>
</dbReference>
<evidence type="ECO:0000313" key="2">
    <source>
        <dbReference type="EMBL" id="TVY19516.1"/>
    </source>
</evidence>
<keyword evidence="1" id="KW-0472">Membrane</keyword>
<dbReference type="EMBL" id="QGMF01000102">
    <property type="protein sequence ID" value="TVY19516.1"/>
    <property type="molecule type" value="Genomic_DNA"/>
</dbReference>
<feature type="non-terminal residue" evidence="2">
    <location>
        <position position="1"/>
    </location>
</feature>